<comment type="subcellular location">
    <subcellularLocation>
        <location evidence="1">Membrane</location>
        <topology evidence="1">Single-pass membrane protein</topology>
    </subcellularLocation>
</comment>
<dbReference type="AlphaFoldDB" id="A0A2G9HYS4"/>
<dbReference type="InterPro" id="IPR039306">
    <property type="entry name" value="MYOB"/>
</dbReference>
<dbReference type="GO" id="GO:0080115">
    <property type="term" value="F:myosin XI tail binding"/>
    <property type="evidence" value="ECO:0007669"/>
    <property type="project" value="UniProtKB-ARBA"/>
</dbReference>
<dbReference type="STRING" id="429701.A0A2G9HYS4"/>
<evidence type="ECO:0000256" key="6">
    <source>
        <dbReference type="SAM" id="MobiDB-lite"/>
    </source>
</evidence>
<dbReference type="EMBL" id="NKXS01000718">
    <property type="protein sequence ID" value="PIN22657.1"/>
    <property type="molecule type" value="Genomic_DNA"/>
</dbReference>
<evidence type="ECO:0000256" key="2">
    <source>
        <dbReference type="ARBA" id="ARBA00022692"/>
    </source>
</evidence>
<evidence type="ECO:0000256" key="3">
    <source>
        <dbReference type="ARBA" id="ARBA00022989"/>
    </source>
</evidence>
<evidence type="ECO:0000259" key="7">
    <source>
        <dbReference type="PROSITE" id="PS51775"/>
    </source>
</evidence>
<dbReference type="GO" id="GO:0016020">
    <property type="term" value="C:membrane"/>
    <property type="evidence" value="ECO:0007669"/>
    <property type="project" value="UniProtKB-SubCell"/>
</dbReference>
<evidence type="ECO:0000313" key="8">
    <source>
        <dbReference type="EMBL" id="PIN22657.1"/>
    </source>
</evidence>
<organism evidence="8 9">
    <name type="scientific">Handroanthus impetiginosus</name>
    <dbReference type="NCBI Taxonomy" id="429701"/>
    <lineage>
        <taxon>Eukaryota</taxon>
        <taxon>Viridiplantae</taxon>
        <taxon>Streptophyta</taxon>
        <taxon>Embryophyta</taxon>
        <taxon>Tracheophyta</taxon>
        <taxon>Spermatophyta</taxon>
        <taxon>Magnoliopsida</taxon>
        <taxon>eudicotyledons</taxon>
        <taxon>Gunneridae</taxon>
        <taxon>Pentapetalae</taxon>
        <taxon>asterids</taxon>
        <taxon>lamiids</taxon>
        <taxon>Lamiales</taxon>
        <taxon>Bignoniaceae</taxon>
        <taxon>Crescentiina</taxon>
        <taxon>Tabebuia alliance</taxon>
        <taxon>Handroanthus</taxon>
    </lineage>
</organism>
<evidence type="ECO:0000256" key="1">
    <source>
        <dbReference type="ARBA" id="ARBA00004167"/>
    </source>
</evidence>
<comment type="caution">
    <text evidence="8">The sequence shown here is derived from an EMBL/GenBank/DDBJ whole genome shotgun (WGS) entry which is preliminary data.</text>
</comment>
<dbReference type="InterPro" id="IPR007656">
    <property type="entry name" value="GTD-bd"/>
</dbReference>
<keyword evidence="3" id="KW-1133">Transmembrane helix</keyword>
<accession>A0A2G9HYS4</accession>
<keyword evidence="9" id="KW-1185">Reference proteome</keyword>
<feature type="domain" description="GTD-binding" evidence="7">
    <location>
        <begin position="1"/>
        <end position="78"/>
    </location>
</feature>
<dbReference type="Proteomes" id="UP000231279">
    <property type="component" value="Unassembled WGS sequence"/>
</dbReference>
<dbReference type="PANTHER" id="PTHR31448:SF9">
    <property type="entry name" value="MYOSIN-BINDING PROTEIN 6-RELATED"/>
    <property type="match status" value="1"/>
</dbReference>
<evidence type="ECO:0000313" key="9">
    <source>
        <dbReference type="Proteomes" id="UP000231279"/>
    </source>
</evidence>
<evidence type="ECO:0000256" key="4">
    <source>
        <dbReference type="ARBA" id="ARBA00023136"/>
    </source>
</evidence>
<name>A0A2G9HYS4_9LAMI</name>
<evidence type="ECO:0000256" key="5">
    <source>
        <dbReference type="SAM" id="Coils"/>
    </source>
</evidence>
<dbReference type="PROSITE" id="PS51775">
    <property type="entry name" value="GTD_BINDING"/>
    <property type="match status" value="1"/>
</dbReference>
<feature type="coiled-coil region" evidence="5">
    <location>
        <begin position="21"/>
        <end position="80"/>
    </location>
</feature>
<reference evidence="9" key="1">
    <citation type="journal article" date="2018" name="Gigascience">
        <title>Genome assembly of the Pink Ipe (Handroanthus impetiginosus, Bignoniaceae), a highly valued, ecologically keystone Neotropical timber forest tree.</title>
        <authorList>
            <person name="Silva-Junior O.B."/>
            <person name="Grattapaglia D."/>
            <person name="Novaes E."/>
            <person name="Collevatti R.G."/>
        </authorList>
    </citation>
    <scope>NUCLEOTIDE SEQUENCE [LARGE SCALE GENOMIC DNA]</scope>
    <source>
        <strain evidence="9">cv. UFG-1</strain>
    </source>
</reference>
<proteinExistence type="predicted"/>
<sequence>MELDEERSASAVAANNVMAMITRLQAEKAAVQMEAQQYQRMMEEQAEYDEEALQVMRDMLLKREDDIKALESELELYREKYGPIKRVGSEICEVDADDDYQEIKSHSFSSFSEKSDSGSLYGGDQYENDRQEESCLDFEGERSYLLGLLIDLERKMKADEGLDSSEISIMKDGDDQGRGNKTKATLTREVPLIKERLRPIGFLKHAAMTLQRGGEGTKLLAEIAQHLRKLGQSVKSPSVDSNV</sequence>
<dbReference type="PANTHER" id="PTHR31448">
    <property type="entry name" value="MYOSIN-BINDING PROTEIN 2"/>
    <property type="match status" value="1"/>
</dbReference>
<dbReference type="Pfam" id="PF04576">
    <property type="entry name" value="Zein-binding"/>
    <property type="match status" value="1"/>
</dbReference>
<protein>
    <recommendedName>
        <fullName evidence="7">GTD-binding domain-containing protein</fullName>
    </recommendedName>
</protein>
<feature type="region of interest" description="Disordered" evidence="6">
    <location>
        <begin position="107"/>
        <end position="126"/>
    </location>
</feature>
<keyword evidence="5" id="KW-0175">Coiled coil</keyword>
<dbReference type="OrthoDB" id="1853282at2759"/>
<keyword evidence="2" id="KW-0812">Transmembrane</keyword>
<keyword evidence="4" id="KW-0472">Membrane</keyword>
<gene>
    <name evidence="8" type="ORF">CDL12_04641</name>
</gene>